<accession>A0ACC0VWH5</accession>
<sequence>MDGVYALNLVFWLYMMYHRGLTAGREFAQIVGPPAHGRYGCMWRYRYSSFVPSGRCYRQTWAISNNKYGIRSLRRLWKLPIKGY</sequence>
<proteinExistence type="predicted"/>
<keyword evidence="2" id="KW-1185">Reference proteome</keyword>
<dbReference type="EMBL" id="CM047585">
    <property type="protein sequence ID" value="KAI9910607.1"/>
    <property type="molecule type" value="Genomic_DNA"/>
</dbReference>
<comment type="caution">
    <text evidence="1">The sequence shown here is derived from an EMBL/GenBank/DDBJ whole genome shotgun (WGS) entry which is preliminary data.</text>
</comment>
<name>A0ACC0VWH5_9STRA</name>
<reference evidence="1 2" key="1">
    <citation type="journal article" date="2022" name="bioRxiv">
        <title>The genome of the oomycete Peronosclerospora sorghi, a cosmopolitan pathogen of maize and sorghum, is inflated with dispersed pseudogenes.</title>
        <authorList>
            <person name="Fletcher K."/>
            <person name="Martin F."/>
            <person name="Isakeit T."/>
            <person name="Cavanaugh K."/>
            <person name="Magill C."/>
            <person name="Michelmore R."/>
        </authorList>
    </citation>
    <scope>NUCLEOTIDE SEQUENCE [LARGE SCALE GENOMIC DNA]</scope>
    <source>
        <strain evidence="1">P6</strain>
    </source>
</reference>
<dbReference type="Proteomes" id="UP001163321">
    <property type="component" value="Chromosome 6"/>
</dbReference>
<organism evidence="1 2">
    <name type="scientific">Peronosclerospora sorghi</name>
    <dbReference type="NCBI Taxonomy" id="230839"/>
    <lineage>
        <taxon>Eukaryota</taxon>
        <taxon>Sar</taxon>
        <taxon>Stramenopiles</taxon>
        <taxon>Oomycota</taxon>
        <taxon>Peronosporomycetes</taxon>
        <taxon>Peronosporales</taxon>
        <taxon>Peronosporaceae</taxon>
        <taxon>Peronosclerospora</taxon>
    </lineage>
</organism>
<evidence type="ECO:0000313" key="1">
    <source>
        <dbReference type="EMBL" id="KAI9910607.1"/>
    </source>
</evidence>
<gene>
    <name evidence="1" type="ORF">PsorP6_010186</name>
</gene>
<evidence type="ECO:0000313" key="2">
    <source>
        <dbReference type="Proteomes" id="UP001163321"/>
    </source>
</evidence>
<protein>
    <submittedName>
        <fullName evidence="1">Uncharacterized protein</fullName>
    </submittedName>
</protein>